<organism evidence="1 2">
    <name type="scientific">Paenibacillus antibioticophila</name>
    <dbReference type="NCBI Taxonomy" id="1274374"/>
    <lineage>
        <taxon>Bacteria</taxon>
        <taxon>Bacillati</taxon>
        <taxon>Bacillota</taxon>
        <taxon>Bacilli</taxon>
        <taxon>Bacillales</taxon>
        <taxon>Paenibacillaceae</taxon>
        <taxon>Paenibacillus</taxon>
    </lineage>
</organism>
<evidence type="ECO:0000313" key="2">
    <source>
        <dbReference type="Proteomes" id="UP000681162"/>
    </source>
</evidence>
<accession>A0A919XV98</accession>
<dbReference type="EMBL" id="BORR01000029">
    <property type="protein sequence ID" value="GIO39936.1"/>
    <property type="molecule type" value="Genomic_DNA"/>
</dbReference>
<reference evidence="1 2" key="1">
    <citation type="submission" date="2021-03" db="EMBL/GenBank/DDBJ databases">
        <title>Antimicrobial resistance genes in bacteria isolated from Japanese honey, and their potential for conferring macrolide and lincosamide resistance in the American foulbrood pathogen Paenibacillus larvae.</title>
        <authorList>
            <person name="Okamoto M."/>
            <person name="Kumagai M."/>
            <person name="Kanamori H."/>
            <person name="Takamatsu D."/>
        </authorList>
    </citation>
    <scope>NUCLEOTIDE SEQUENCE [LARGE SCALE GENOMIC DNA]</scope>
    <source>
        <strain evidence="1 2">J41TS12</strain>
    </source>
</reference>
<proteinExistence type="predicted"/>
<keyword evidence="2" id="KW-1185">Reference proteome</keyword>
<sequence>MEDEDELAASAVRGATAVTPLPAIRLTASSMLRILRFIYEVSLPESINLLYYNRNDRVHGIEWSGRKFLPPSIGIR</sequence>
<dbReference type="Proteomes" id="UP000681162">
    <property type="component" value="Unassembled WGS sequence"/>
</dbReference>
<gene>
    <name evidence="1" type="ORF">J41TS12_47970</name>
</gene>
<comment type="caution">
    <text evidence="1">The sequence shown here is derived from an EMBL/GenBank/DDBJ whole genome shotgun (WGS) entry which is preliminary data.</text>
</comment>
<protein>
    <submittedName>
        <fullName evidence="1">Uncharacterized protein</fullName>
    </submittedName>
</protein>
<evidence type="ECO:0000313" key="1">
    <source>
        <dbReference type="EMBL" id="GIO39936.1"/>
    </source>
</evidence>
<dbReference type="AlphaFoldDB" id="A0A919XV98"/>
<name>A0A919XV98_9BACL</name>